<dbReference type="GO" id="GO:0001680">
    <property type="term" value="P:tRNA 3'-terminal CCA addition"/>
    <property type="evidence" value="ECO:0007669"/>
    <property type="project" value="UniProtKB-ARBA"/>
</dbReference>
<dbReference type="Pfam" id="PF12627">
    <property type="entry name" value="PolyA_pol_RNAbd"/>
    <property type="match status" value="1"/>
</dbReference>
<feature type="domain" description="Poly A polymerase head" evidence="6">
    <location>
        <begin position="174"/>
        <end position="314"/>
    </location>
</feature>
<dbReference type="GO" id="GO:0000166">
    <property type="term" value="F:nucleotide binding"/>
    <property type="evidence" value="ECO:0007669"/>
    <property type="project" value="UniProtKB-KW"/>
</dbReference>
<reference evidence="8 9" key="1">
    <citation type="submission" date="2022-07" db="EMBL/GenBank/DDBJ databases">
        <title>Genome-wide signatures of adaptation to extreme environments.</title>
        <authorList>
            <person name="Cho C.H."/>
            <person name="Yoon H.S."/>
        </authorList>
    </citation>
    <scope>NUCLEOTIDE SEQUENCE [LARGE SCALE GENOMIC DNA]</scope>
    <source>
        <strain evidence="8 9">DBV 063 E5</strain>
    </source>
</reference>
<evidence type="ECO:0000256" key="5">
    <source>
        <dbReference type="RuleBase" id="RU003953"/>
    </source>
</evidence>
<dbReference type="Gene3D" id="3.30.460.10">
    <property type="entry name" value="Beta Polymerase, domain 2"/>
    <property type="match status" value="1"/>
</dbReference>
<dbReference type="InterPro" id="IPR002646">
    <property type="entry name" value="PolA_pol_head_dom"/>
</dbReference>
<name>A0AAV9IS50_CYACA</name>
<evidence type="ECO:0000313" key="9">
    <source>
        <dbReference type="Proteomes" id="UP001301350"/>
    </source>
</evidence>
<evidence type="ECO:0000259" key="7">
    <source>
        <dbReference type="Pfam" id="PF12627"/>
    </source>
</evidence>
<dbReference type="EMBL" id="JANCYW010000003">
    <property type="protein sequence ID" value="KAK4534916.1"/>
    <property type="molecule type" value="Genomic_DNA"/>
</dbReference>
<organism evidence="8 9">
    <name type="scientific">Cyanidium caldarium</name>
    <name type="common">Red alga</name>
    <dbReference type="NCBI Taxonomy" id="2771"/>
    <lineage>
        <taxon>Eukaryota</taxon>
        <taxon>Rhodophyta</taxon>
        <taxon>Bangiophyceae</taxon>
        <taxon>Cyanidiales</taxon>
        <taxon>Cyanidiaceae</taxon>
        <taxon>Cyanidium</taxon>
    </lineage>
</organism>
<dbReference type="Proteomes" id="UP001301350">
    <property type="component" value="Unassembled WGS sequence"/>
</dbReference>
<evidence type="ECO:0000256" key="3">
    <source>
        <dbReference type="ARBA" id="ARBA00022741"/>
    </source>
</evidence>
<keyword evidence="4 5" id="KW-0694">RNA-binding</keyword>
<dbReference type="GO" id="GO:0005739">
    <property type="term" value="C:mitochondrion"/>
    <property type="evidence" value="ECO:0007669"/>
    <property type="project" value="UniProtKB-ARBA"/>
</dbReference>
<accession>A0AAV9IS50</accession>
<keyword evidence="9" id="KW-1185">Reference proteome</keyword>
<dbReference type="CDD" id="cd05398">
    <property type="entry name" value="NT_ClassII-CCAase"/>
    <property type="match status" value="1"/>
</dbReference>
<dbReference type="FunFam" id="3.30.460.10:FF:000019">
    <property type="entry name" value="tRNA nucleotidyltransferase cca2"/>
    <property type="match status" value="1"/>
</dbReference>
<comment type="similarity">
    <text evidence="1 5">Belongs to the tRNA nucleotidyltransferase/poly(A) polymerase family.</text>
</comment>
<proteinExistence type="inferred from homology"/>
<sequence>MPAGQTVGGRGGVAVDSSGALCGRVVESARATAATATAFAPSWPLQALAWSRARRFDWWRLGNRGYLGERPLAAPTHPRTVVVHPSRLHRRSSPTPIARTTRPCGIGSVASRLDATTGPTSTAMTAFAFSEGDASRDRSQPLTLRSTIELTESERRIFDLLLQVNRYHRLNTVLRVAGGWVRDKLLGLAVQRADLDIAIDDMPGQAYALKVNEMLRATGHEQHAVHVIQANPEQSKHLETARMKLCGEWIDLAHLRKETYTEHSRIPQVTIGTPHEDAHRRDLTINALFYNIHSGDVEDFTGRGVEDLRHGRIRTPLAPRVTLLDDPLRILRAVRFGSRFDFDMVPELLQGGRDPEVHAALAAKVSRERVGAEVEGMFRGPRPERAVRWMSDMGLFPVVFSLPPDCARDYAADMSRQAAARLECLRALSRYWAAGKGESAAHFGPLERRVVYALCLSPLLLLQYRNAKRQQRPAVEYVLKEALKVSHRDAEDILCLLQAAEPLGEWVHRAAPLDRREHRVPLGRLLRSLGALWRAACLVQLTIELCAMRDGIADGRVNLLREQLEAPPLLTRFDQFIQAVERHQLADASQLRPLVGGNQLKVLLPRLPRGPQFGEVIEAQIDEQLARPRMTPRECAEWLRDTYAEYR</sequence>
<dbReference type="PANTHER" id="PTHR13734">
    <property type="entry name" value="TRNA-NUCLEOTIDYLTRANSFERASE"/>
    <property type="match status" value="1"/>
</dbReference>
<protein>
    <submittedName>
        <fullName evidence="8">Uncharacterized protein</fullName>
    </submittedName>
</protein>
<dbReference type="GO" id="GO:0052927">
    <property type="term" value="F:CC tRNA cytidylyltransferase activity"/>
    <property type="evidence" value="ECO:0007669"/>
    <property type="project" value="TreeGrafter"/>
</dbReference>
<dbReference type="GO" id="GO:0003723">
    <property type="term" value="F:RNA binding"/>
    <property type="evidence" value="ECO:0007669"/>
    <property type="project" value="UniProtKB-KW"/>
</dbReference>
<comment type="caution">
    <text evidence="8">The sequence shown here is derived from an EMBL/GenBank/DDBJ whole genome shotgun (WGS) entry which is preliminary data.</text>
</comment>
<evidence type="ECO:0000259" key="6">
    <source>
        <dbReference type="Pfam" id="PF01743"/>
    </source>
</evidence>
<dbReference type="SUPFAM" id="SSF81891">
    <property type="entry name" value="Poly A polymerase C-terminal region-like"/>
    <property type="match status" value="1"/>
</dbReference>
<dbReference type="InterPro" id="IPR043519">
    <property type="entry name" value="NT_sf"/>
</dbReference>
<evidence type="ECO:0000313" key="8">
    <source>
        <dbReference type="EMBL" id="KAK4534916.1"/>
    </source>
</evidence>
<evidence type="ECO:0000256" key="1">
    <source>
        <dbReference type="ARBA" id="ARBA00007265"/>
    </source>
</evidence>
<evidence type="ECO:0000256" key="2">
    <source>
        <dbReference type="ARBA" id="ARBA00022679"/>
    </source>
</evidence>
<dbReference type="GO" id="GO:0052929">
    <property type="term" value="F:ATP:3'-cytidine-cytidine-tRNA adenylyltransferase activity"/>
    <property type="evidence" value="ECO:0007669"/>
    <property type="project" value="TreeGrafter"/>
</dbReference>
<dbReference type="Gene3D" id="1.10.3090.10">
    <property type="entry name" value="cca-adding enzyme, domain 2"/>
    <property type="match status" value="1"/>
</dbReference>
<gene>
    <name evidence="8" type="ORF">CDCA_CDCA03G0941</name>
</gene>
<dbReference type="PANTHER" id="PTHR13734:SF5">
    <property type="entry name" value="CCA TRNA NUCLEOTIDYLTRANSFERASE, MITOCHONDRIAL"/>
    <property type="match status" value="1"/>
</dbReference>
<dbReference type="InterPro" id="IPR032828">
    <property type="entry name" value="PolyA_RNA-bd"/>
</dbReference>
<keyword evidence="2 5" id="KW-0808">Transferase</keyword>
<dbReference type="AlphaFoldDB" id="A0AAV9IS50"/>
<keyword evidence="3" id="KW-0547">Nucleotide-binding</keyword>
<evidence type="ECO:0000256" key="4">
    <source>
        <dbReference type="ARBA" id="ARBA00022884"/>
    </source>
</evidence>
<dbReference type="Pfam" id="PF01743">
    <property type="entry name" value="PolyA_pol"/>
    <property type="match status" value="1"/>
</dbReference>
<dbReference type="SUPFAM" id="SSF81301">
    <property type="entry name" value="Nucleotidyltransferase"/>
    <property type="match status" value="1"/>
</dbReference>
<feature type="domain" description="tRNA nucleotidyltransferase/poly(A) polymerase RNA and SrmB- binding" evidence="7">
    <location>
        <begin position="358"/>
        <end position="400"/>
    </location>
</feature>